<evidence type="ECO:0000256" key="1">
    <source>
        <dbReference type="ARBA" id="ARBA00004219"/>
    </source>
</evidence>
<keyword evidence="9" id="KW-1185">Reference proteome</keyword>
<evidence type="ECO:0000259" key="7">
    <source>
        <dbReference type="Pfam" id="PF15530"/>
    </source>
</evidence>
<evidence type="ECO:0000256" key="3">
    <source>
        <dbReference type="ARBA" id="ARBA00022913"/>
    </source>
</evidence>
<keyword evidence="2" id="KW-0800">Toxin</keyword>
<reference evidence="8 9" key="1">
    <citation type="submission" date="2018-01" db="EMBL/GenBank/DDBJ databases">
        <title>Multi-drug resistant Enterobacter species isolated from the International Space Station and comparative genomic analyses with human pathogenic strains.</title>
        <authorList>
            <person name="Singh N.K."/>
            <person name="Bezdan D."/>
            <person name="McIntyre A."/>
            <person name="Sielaff A.C."/>
            <person name="Wheeler K."/>
            <person name="Mason C."/>
            <person name="Venkateswaran K."/>
        </authorList>
    </citation>
    <scope>NUCLEOTIDE SEQUENCE [LARGE SCALE GENOMIC DNA]</scope>
    <source>
        <strain evidence="8 9">IF2SW-P2</strain>
    </source>
</reference>
<evidence type="ECO:0000256" key="5">
    <source>
        <dbReference type="SAM" id="MobiDB-lite"/>
    </source>
</evidence>
<comment type="subcellular location">
    <subcellularLocation>
        <location evidence="1">Target cell</location>
        <location evidence="1">Target cell cytoplasm</location>
    </subcellularLocation>
</comment>
<feature type="region of interest" description="Disordered" evidence="5">
    <location>
        <begin position="27"/>
        <end position="49"/>
    </location>
</feature>
<organism evidence="8 9">
    <name type="scientific">Enterobacter bugandensis</name>
    <dbReference type="NCBI Taxonomy" id="881260"/>
    <lineage>
        <taxon>Bacteria</taxon>
        <taxon>Pseudomonadati</taxon>
        <taxon>Pseudomonadota</taxon>
        <taxon>Gammaproteobacteria</taxon>
        <taxon>Enterobacterales</taxon>
        <taxon>Enterobacteriaceae</taxon>
        <taxon>Enterobacter</taxon>
    </lineage>
</organism>
<comment type="caution">
    <text evidence="8">The sequence shown here is derived from an EMBL/GenBank/DDBJ whole genome shotgun (WGS) entry which is preliminary data.</text>
</comment>
<evidence type="ECO:0000256" key="4">
    <source>
        <dbReference type="ARBA" id="ARBA00023026"/>
    </source>
</evidence>
<dbReference type="Pfam" id="PF15530">
    <property type="entry name" value="Ntox25"/>
    <property type="match status" value="1"/>
</dbReference>
<dbReference type="InterPro" id="IPR006914">
    <property type="entry name" value="VENN_dom"/>
</dbReference>
<dbReference type="Pfam" id="PF04829">
    <property type="entry name" value="PT-VENN"/>
    <property type="match status" value="1"/>
</dbReference>
<keyword evidence="3" id="KW-1266">Target cell cytoplasm</keyword>
<proteinExistence type="predicted"/>
<evidence type="ECO:0008006" key="10">
    <source>
        <dbReference type="Google" id="ProtNLM"/>
    </source>
</evidence>
<dbReference type="Proteomes" id="UP000236063">
    <property type="component" value="Unassembled WGS sequence"/>
</dbReference>
<feature type="domain" description="Bacterial toxin 25" evidence="7">
    <location>
        <begin position="49"/>
        <end position="215"/>
    </location>
</feature>
<evidence type="ECO:0000313" key="9">
    <source>
        <dbReference type="Proteomes" id="UP000236063"/>
    </source>
</evidence>
<evidence type="ECO:0000256" key="2">
    <source>
        <dbReference type="ARBA" id="ARBA00022656"/>
    </source>
</evidence>
<gene>
    <name evidence="8" type="ORF">C1167_11080</name>
</gene>
<feature type="domain" description="VENN motif-containing" evidence="6">
    <location>
        <begin position="2"/>
        <end position="41"/>
    </location>
</feature>
<protein>
    <recommendedName>
        <fullName evidence="10">Bacterial toxin 25 domain-containing protein</fullName>
    </recommendedName>
</protein>
<sequence>MQTVITLASVSAGMAGGLAGGSTASAAAGAQGGKNAAENNATSNWGGLVPPATQQDASLAFDLGGKGVSPDKINKAIKDSHIGPSVGDTAKIHGDVKGQVAVGYVGGGYLEGVLSEDKFAINGGITKVFGWRADASAGLTLGPYPIKDFNPAYDYSGSISAGIFSIEGSVGKDGVGGAFRIGGGIGASIRQSENHNNLPEIDGAGSTELVSWPFKKD</sequence>
<dbReference type="EMBL" id="POUR01000001">
    <property type="protein sequence ID" value="PNF68453.1"/>
    <property type="molecule type" value="Genomic_DNA"/>
</dbReference>
<feature type="compositionally biased region" description="Low complexity" evidence="5">
    <location>
        <begin position="27"/>
        <end position="41"/>
    </location>
</feature>
<dbReference type="InterPro" id="IPR029113">
    <property type="entry name" value="Ntox25"/>
</dbReference>
<keyword evidence="4" id="KW-0843">Virulence</keyword>
<name>A0ABX4VM87_9ENTR</name>
<evidence type="ECO:0000259" key="6">
    <source>
        <dbReference type="Pfam" id="PF04829"/>
    </source>
</evidence>
<accession>A0ABX4VM87</accession>
<evidence type="ECO:0000313" key="8">
    <source>
        <dbReference type="EMBL" id="PNF68453.1"/>
    </source>
</evidence>